<proteinExistence type="inferred from homology"/>
<evidence type="ECO:0000256" key="3">
    <source>
        <dbReference type="RuleBase" id="RU004328"/>
    </source>
</evidence>
<dbReference type="PANTHER" id="PTHR11240:SF22">
    <property type="entry name" value="RIBONUCLEASE T2"/>
    <property type="match status" value="1"/>
</dbReference>
<dbReference type="GO" id="GO:0005576">
    <property type="term" value="C:extracellular region"/>
    <property type="evidence" value="ECO:0007669"/>
    <property type="project" value="TreeGrafter"/>
</dbReference>
<evidence type="ECO:0000256" key="2">
    <source>
        <dbReference type="ARBA" id="ARBA00012571"/>
    </source>
</evidence>
<dbReference type="Proteomes" id="UP000187283">
    <property type="component" value="Unassembled WGS sequence"/>
</dbReference>
<evidence type="ECO:0000313" key="5">
    <source>
        <dbReference type="EMBL" id="OMJ23012.1"/>
    </source>
</evidence>
<gene>
    <name evidence="4" type="ORF">AYI70_g10808</name>
    <name evidence="5" type="ORF">AYI70_g2526</name>
    <name evidence="6" type="ORF">AYI70_g2527</name>
</gene>
<dbReference type="PROSITE" id="PS00530">
    <property type="entry name" value="RNASE_T2_1"/>
    <property type="match status" value="1"/>
</dbReference>
<evidence type="ECO:0000313" key="4">
    <source>
        <dbReference type="EMBL" id="OMJ09646.1"/>
    </source>
</evidence>
<evidence type="ECO:0000313" key="7">
    <source>
        <dbReference type="Proteomes" id="UP000187283"/>
    </source>
</evidence>
<comment type="caution">
    <text evidence="5">The sequence shown here is derived from an EMBL/GenBank/DDBJ whole genome shotgun (WGS) entry which is preliminary data.</text>
</comment>
<dbReference type="AlphaFoldDB" id="A0A1R1Y7U6"/>
<reference evidence="5 7" key="1">
    <citation type="submission" date="2017-01" db="EMBL/GenBank/DDBJ databases">
        <authorList>
            <person name="Mah S.A."/>
            <person name="Swanson W.J."/>
            <person name="Moy G.W."/>
            <person name="Vacquier V.D."/>
        </authorList>
    </citation>
    <scope>NUCLEOTIDE SEQUENCE [LARGE SCALE GENOMIC DNA]</scope>
    <source>
        <strain evidence="5 7">GSMNP</strain>
    </source>
</reference>
<sequence length="189" mass="22358">MFTVHGLWPDHCDGTFEPVTCDASRNYQNVEEILKLRDPALYQQMRLYWPSFTTNSDFWQHEWYKHGTCLNVVNPECISNYQQYDDMILFFKQTMELAKKYDIYNALKKEGIVPGNTYKKEDMVNALFKQLGIRVVPRCRNNVLTEFWSYFDLYGNNVYVPRVPDYNPTDCANILYPEKTLAFKCPPSN</sequence>
<dbReference type="Gene3D" id="3.90.730.10">
    <property type="entry name" value="Ribonuclease T2-like"/>
    <property type="match status" value="1"/>
</dbReference>
<dbReference type="PROSITE" id="PS00531">
    <property type="entry name" value="RNASE_T2_2"/>
    <property type="match status" value="1"/>
</dbReference>
<comment type="similarity">
    <text evidence="1 3">Belongs to the RNase T2 family.</text>
</comment>
<dbReference type="Pfam" id="PF00445">
    <property type="entry name" value="Ribonuclease_T2"/>
    <property type="match status" value="1"/>
</dbReference>
<dbReference type="InterPro" id="IPR036430">
    <property type="entry name" value="RNase_T2-like_sf"/>
</dbReference>
<dbReference type="InterPro" id="IPR018188">
    <property type="entry name" value="RNase_T2_His_AS_1"/>
</dbReference>
<dbReference type="OrthoDB" id="435754at2759"/>
<name>A0A1R1Y7U6_9FUNG</name>
<dbReference type="EMBL" id="LSSN01000627">
    <property type="protein sequence ID" value="OMJ23012.1"/>
    <property type="molecule type" value="Genomic_DNA"/>
</dbReference>
<dbReference type="InterPro" id="IPR033130">
    <property type="entry name" value="RNase_T2_His_AS_2"/>
</dbReference>
<keyword evidence="7" id="KW-1185">Reference proteome</keyword>
<protein>
    <recommendedName>
        <fullName evidence="2">ribonuclease T2</fullName>
        <ecNumber evidence="2">4.6.1.19</ecNumber>
    </recommendedName>
</protein>
<dbReference type="GO" id="GO:0003723">
    <property type="term" value="F:RNA binding"/>
    <property type="evidence" value="ECO:0007669"/>
    <property type="project" value="InterPro"/>
</dbReference>
<evidence type="ECO:0000313" key="6">
    <source>
        <dbReference type="EMBL" id="OMJ23013.1"/>
    </source>
</evidence>
<accession>A0A1R1Y7U6</accession>
<evidence type="ECO:0000256" key="1">
    <source>
        <dbReference type="ARBA" id="ARBA00007469"/>
    </source>
</evidence>
<dbReference type="InterPro" id="IPR001568">
    <property type="entry name" value="RNase_T2-like"/>
</dbReference>
<dbReference type="EMBL" id="LSSN01000627">
    <property type="protein sequence ID" value="OMJ23013.1"/>
    <property type="molecule type" value="Genomic_DNA"/>
</dbReference>
<dbReference type="GO" id="GO:0033897">
    <property type="term" value="F:ribonuclease T2 activity"/>
    <property type="evidence" value="ECO:0007669"/>
    <property type="project" value="UniProtKB-EC"/>
</dbReference>
<dbReference type="GO" id="GO:0006401">
    <property type="term" value="P:RNA catabolic process"/>
    <property type="evidence" value="ECO:0007669"/>
    <property type="project" value="TreeGrafter"/>
</dbReference>
<dbReference type="EMBL" id="LSSN01005359">
    <property type="protein sequence ID" value="OMJ09646.1"/>
    <property type="molecule type" value="Genomic_DNA"/>
</dbReference>
<dbReference type="EC" id="4.6.1.19" evidence="2"/>
<organism evidence="5 7">
    <name type="scientific">Smittium culicis</name>
    <dbReference type="NCBI Taxonomy" id="133412"/>
    <lineage>
        <taxon>Eukaryota</taxon>
        <taxon>Fungi</taxon>
        <taxon>Fungi incertae sedis</taxon>
        <taxon>Zoopagomycota</taxon>
        <taxon>Kickxellomycotina</taxon>
        <taxon>Harpellomycetes</taxon>
        <taxon>Harpellales</taxon>
        <taxon>Legeriomycetaceae</taxon>
        <taxon>Smittium</taxon>
    </lineage>
</organism>
<dbReference type="PANTHER" id="PTHR11240">
    <property type="entry name" value="RIBONUCLEASE T2"/>
    <property type="match status" value="1"/>
</dbReference>
<dbReference type="SUPFAM" id="SSF55895">
    <property type="entry name" value="Ribonuclease Rh-like"/>
    <property type="match status" value="1"/>
</dbReference>